<organism evidence="1 2">
    <name type="scientific">Lentinula aff. lateritia</name>
    <dbReference type="NCBI Taxonomy" id="2804960"/>
    <lineage>
        <taxon>Eukaryota</taxon>
        <taxon>Fungi</taxon>
        <taxon>Dikarya</taxon>
        <taxon>Basidiomycota</taxon>
        <taxon>Agaricomycotina</taxon>
        <taxon>Agaricomycetes</taxon>
        <taxon>Agaricomycetidae</taxon>
        <taxon>Agaricales</taxon>
        <taxon>Marasmiineae</taxon>
        <taxon>Omphalotaceae</taxon>
        <taxon>Lentinula</taxon>
    </lineage>
</organism>
<dbReference type="EMBL" id="MU794955">
    <property type="protein sequence ID" value="KAJ3815100.1"/>
    <property type="molecule type" value="Genomic_DNA"/>
</dbReference>
<name>A0ACC1UED1_9AGAR</name>
<keyword evidence="2" id="KW-1185">Reference proteome</keyword>
<sequence length="314" mass="34705">MEQFNLNQKPTFGLCLTQAALIYSGPPLTGATTFALLLDVWLMFRTAALGKWSGGRKVTNSLLLAPYILWVILTIGFLIVGGVSPHLVQRDLAIDPYCILDNPVPSPILVCCLTLAFALAVIVILIVLVVTMRKQATRSSSHPSSAFIHSQSEHDGDNRKAKSLHSRNKEQMSALIVRLIVFGLAGLIAVTISVVFVLNRAAGYRADLALATLPPIGVMIFGSQTDFVQLWFNLIRWLFRCCMHTTQHSSDDSTVTQGKSLQEYQTRQQSEECVVIEMDIGPNLENFGTGTTVQQDEEQIMISPRRAVIFRESE</sequence>
<evidence type="ECO:0000313" key="1">
    <source>
        <dbReference type="EMBL" id="KAJ3815100.1"/>
    </source>
</evidence>
<protein>
    <submittedName>
        <fullName evidence="1">Uncharacterized protein</fullName>
    </submittedName>
</protein>
<proteinExistence type="predicted"/>
<comment type="caution">
    <text evidence="1">The sequence shown here is derived from an EMBL/GenBank/DDBJ whole genome shotgun (WGS) entry which is preliminary data.</text>
</comment>
<accession>A0ACC1UED1</accession>
<evidence type="ECO:0000313" key="2">
    <source>
        <dbReference type="Proteomes" id="UP001163835"/>
    </source>
</evidence>
<dbReference type="Proteomes" id="UP001163835">
    <property type="component" value="Unassembled WGS sequence"/>
</dbReference>
<gene>
    <name evidence="1" type="ORF">F5876DRAFT_72353</name>
</gene>
<reference evidence="1" key="1">
    <citation type="submission" date="2022-09" db="EMBL/GenBank/DDBJ databases">
        <title>A Global Phylogenomic Analysis of the Shiitake Genus Lentinula.</title>
        <authorList>
            <consortium name="DOE Joint Genome Institute"/>
            <person name="Sierra-Patev S."/>
            <person name="Min B."/>
            <person name="Naranjo-Ortiz M."/>
            <person name="Looney B."/>
            <person name="Konkel Z."/>
            <person name="Slot J.C."/>
            <person name="Sakamoto Y."/>
            <person name="Steenwyk J.L."/>
            <person name="Rokas A."/>
            <person name="Carro J."/>
            <person name="Camarero S."/>
            <person name="Ferreira P."/>
            <person name="Molpeceres G."/>
            <person name="Ruiz-Duenas F.J."/>
            <person name="Serrano A."/>
            <person name="Henrissat B."/>
            <person name="Drula E."/>
            <person name="Hughes K.W."/>
            <person name="Mata J.L."/>
            <person name="Ishikawa N.K."/>
            <person name="Vargas-Isla R."/>
            <person name="Ushijima S."/>
            <person name="Smith C.A."/>
            <person name="Ahrendt S."/>
            <person name="Andreopoulos W."/>
            <person name="He G."/>
            <person name="Labutti K."/>
            <person name="Lipzen A."/>
            <person name="Ng V."/>
            <person name="Riley R."/>
            <person name="Sandor L."/>
            <person name="Barry K."/>
            <person name="Martinez A.T."/>
            <person name="Xiao Y."/>
            <person name="Gibbons J.G."/>
            <person name="Terashima K."/>
            <person name="Grigoriev I.V."/>
            <person name="Hibbett D.S."/>
        </authorList>
    </citation>
    <scope>NUCLEOTIDE SEQUENCE</scope>
    <source>
        <strain evidence="1">TMI1499</strain>
    </source>
</reference>